<dbReference type="InterPro" id="IPR008978">
    <property type="entry name" value="HSP20-like_chaperone"/>
</dbReference>
<dbReference type="SUPFAM" id="SSF49764">
    <property type="entry name" value="HSP20-like chaperones"/>
    <property type="match status" value="1"/>
</dbReference>
<evidence type="ECO:0000313" key="6">
    <source>
        <dbReference type="Proteomes" id="UP000054560"/>
    </source>
</evidence>
<dbReference type="GeneID" id="25908782"/>
<comment type="similarity">
    <text evidence="2 3">Belongs to the small heat shock protein (HSP20) family.</text>
</comment>
<dbReference type="EMBL" id="KQ242324">
    <property type="protein sequence ID" value="KNC79329.1"/>
    <property type="molecule type" value="Genomic_DNA"/>
</dbReference>
<keyword evidence="1" id="KW-0346">Stress response</keyword>
<dbReference type="InterPro" id="IPR002068">
    <property type="entry name" value="A-crystallin/Hsp20_dom"/>
</dbReference>
<dbReference type="CDD" id="cd06464">
    <property type="entry name" value="ACD_sHsps-like"/>
    <property type="match status" value="1"/>
</dbReference>
<dbReference type="InterPro" id="IPR031107">
    <property type="entry name" value="Small_HSP"/>
</dbReference>
<accession>A0A0L0FRL3</accession>
<dbReference type="PANTHER" id="PTHR11527">
    <property type="entry name" value="HEAT-SHOCK PROTEIN 20 FAMILY MEMBER"/>
    <property type="match status" value="1"/>
</dbReference>
<dbReference type="OrthoDB" id="5511210at2759"/>
<gene>
    <name evidence="5" type="ORF">SARC_08278</name>
</gene>
<organism evidence="5 6">
    <name type="scientific">Sphaeroforma arctica JP610</name>
    <dbReference type="NCBI Taxonomy" id="667725"/>
    <lineage>
        <taxon>Eukaryota</taxon>
        <taxon>Ichthyosporea</taxon>
        <taxon>Ichthyophonida</taxon>
        <taxon>Sphaeroforma</taxon>
    </lineage>
</organism>
<evidence type="ECO:0000313" key="5">
    <source>
        <dbReference type="EMBL" id="KNC79329.1"/>
    </source>
</evidence>
<reference evidence="5 6" key="1">
    <citation type="submission" date="2011-02" db="EMBL/GenBank/DDBJ databases">
        <title>The Genome Sequence of Sphaeroforma arctica JP610.</title>
        <authorList>
            <consortium name="The Broad Institute Genome Sequencing Platform"/>
            <person name="Russ C."/>
            <person name="Cuomo C."/>
            <person name="Young S.K."/>
            <person name="Zeng Q."/>
            <person name="Gargeya S."/>
            <person name="Alvarado L."/>
            <person name="Berlin A."/>
            <person name="Chapman S.B."/>
            <person name="Chen Z."/>
            <person name="Freedman E."/>
            <person name="Gellesch M."/>
            <person name="Goldberg J."/>
            <person name="Griggs A."/>
            <person name="Gujja S."/>
            <person name="Heilman E."/>
            <person name="Heiman D."/>
            <person name="Howarth C."/>
            <person name="Mehta T."/>
            <person name="Neiman D."/>
            <person name="Pearson M."/>
            <person name="Roberts A."/>
            <person name="Saif S."/>
            <person name="Shea T."/>
            <person name="Shenoy N."/>
            <person name="Sisk P."/>
            <person name="Stolte C."/>
            <person name="Sykes S."/>
            <person name="White J."/>
            <person name="Yandava C."/>
            <person name="Burger G."/>
            <person name="Gray M.W."/>
            <person name="Holland P.W.H."/>
            <person name="King N."/>
            <person name="Lang F.B.F."/>
            <person name="Roger A.J."/>
            <person name="Ruiz-Trillo I."/>
            <person name="Haas B."/>
            <person name="Nusbaum C."/>
            <person name="Birren B."/>
        </authorList>
    </citation>
    <scope>NUCLEOTIDE SEQUENCE [LARGE SCALE GENOMIC DNA]</scope>
    <source>
        <strain evidence="5 6">JP610</strain>
    </source>
</reference>
<dbReference type="STRING" id="667725.A0A0L0FRL3"/>
<dbReference type="Proteomes" id="UP000054560">
    <property type="component" value="Unassembled WGS sequence"/>
</dbReference>
<keyword evidence="6" id="KW-1185">Reference proteome</keyword>
<feature type="domain" description="SHSP" evidence="4">
    <location>
        <begin position="13"/>
        <end position="128"/>
    </location>
</feature>
<evidence type="ECO:0000259" key="4">
    <source>
        <dbReference type="PROSITE" id="PS01031"/>
    </source>
</evidence>
<evidence type="ECO:0000256" key="2">
    <source>
        <dbReference type="PROSITE-ProRule" id="PRU00285"/>
    </source>
</evidence>
<dbReference type="RefSeq" id="XP_014153231.1">
    <property type="nucleotide sequence ID" value="XM_014297756.1"/>
</dbReference>
<sequence>MDVPSLFQSEVPVENRHKFPHCDIYATPDSHTVIDMEVPGMKREDLKVDYTDDRLTIEGHVESGEKKTGGRTWKMRERSCSSFRRGFQVPRGMDLKKIKTHLSEGILEINLPELQEKSSPRGHTLQIE</sequence>
<dbReference type="Pfam" id="PF00011">
    <property type="entry name" value="HSP20"/>
    <property type="match status" value="1"/>
</dbReference>
<protein>
    <recommendedName>
        <fullName evidence="4">SHSP domain-containing protein</fullName>
    </recommendedName>
</protein>
<dbReference type="PROSITE" id="PS01031">
    <property type="entry name" value="SHSP"/>
    <property type="match status" value="1"/>
</dbReference>
<name>A0A0L0FRL3_9EUKA</name>
<proteinExistence type="inferred from homology"/>
<dbReference type="AlphaFoldDB" id="A0A0L0FRL3"/>
<evidence type="ECO:0000256" key="1">
    <source>
        <dbReference type="ARBA" id="ARBA00023016"/>
    </source>
</evidence>
<evidence type="ECO:0000256" key="3">
    <source>
        <dbReference type="RuleBase" id="RU003616"/>
    </source>
</evidence>
<dbReference type="eggNOG" id="KOG0710">
    <property type="taxonomic scope" value="Eukaryota"/>
</dbReference>
<dbReference type="Gene3D" id="2.60.40.790">
    <property type="match status" value="1"/>
</dbReference>